<keyword evidence="7" id="KW-0804">Transcription</keyword>
<evidence type="ECO:0000256" key="9">
    <source>
        <dbReference type="ARBA" id="ARBA00031964"/>
    </source>
</evidence>
<feature type="region of interest" description="Disordered" evidence="11">
    <location>
        <begin position="116"/>
        <end position="147"/>
    </location>
</feature>
<reference evidence="12" key="1">
    <citation type="journal article" date="2019" name="bioRxiv">
        <title>The Genome of the Zebra Mussel, Dreissena polymorpha: A Resource for Invasive Species Research.</title>
        <authorList>
            <person name="McCartney M.A."/>
            <person name="Auch B."/>
            <person name="Kono T."/>
            <person name="Mallez S."/>
            <person name="Zhang Y."/>
            <person name="Obille A."/>
            <person name="Becker A."/>
            <person name="Abrahante J.E."/>
            <person name="Garbe J."/>
            <person name="Badalamenti J.P."/>
            <person name="Herman A."/>
            <person name="Mangelson H."/>
            <person name="Liachko I."/>
            <person name="Sullivan S."/>
            <person name="Sone E.D."/>
            <person name="Koren S."/>
            <person name="Silverstein K.A.T."/>
            <person name="Beckman K.B."/>
            <person name="Gohl D.M."/>
        </authorList>
    </citation>
    <scope>NUCLEOTIDE SEQUENCE</scope>
    <source>
        <strain evidence="12">Duluth1</strain>
        <tissue evidence="12">Whole animal</tissue>
    </source>
</reference>
<reference evidence="12" key="2">
    <citation type="submission" date="2020-11" db="EMBL/GenBank/DDBJ databases">
        <authorList>
            <person name="McCartney M.A."/>
            <person name="Auch B."/>
            <person name="Kono T."/>
            <person name="Mallez S."/>
            <person name="Becker A."/>
            <person name="Gohl D.M."/>
            <person name="Silverstein K.A.T."/>
            <person name="Koren S."/>
            <person name="Bechman K.B."/>
            <person name="Herman A."/>
            <person name="Abrahante J.E."/>
            <person name="Garbe J."/>
        </authorList>
    </citation>
    <scope>NUCLEOTIDE SEQUENCE</scope>
    <source>
        <strain evidence="12">Duluth1</strain>
        <tissue evidence="12">Whole animal</tissue>
    </source>
</reference>
<evidence type="ECO:0000256" key="3">
    <source>
        <dbReference type="ARBA" id="ARBA00019683"/>
    </source>
</evidence>
<evidence type="ECO:0000256" key="5">
    <source>
        <dbReference type="ARBA" id="ARBA00023054"/>
    </source>
</evidence>
<dbReference type="GO" id="GO:0016592">
    <property type="term" value="C:mediator complex"/>
    <property type="evidence" value="ECO:0007669"/>
    <property type="project" value="TreeGrafter"/>
</dbReference>
<accession>A0A9D4IUA4</accession>
<evidence type="ECO:0000256" key="2">
    <source>
        <dbReference type="ARBA" id="ARBA00005571"/>
    </source>
</evidence>
<dbReference type="OrthoDB" id="2286203at2759"/>
<feature type="coiled-coil region" evidence="10">
    <location>
        <begin position="39"/>
        <end position="107"/>
    </location>
</feature>
<dbReference type="PANTHER" id="PTHR13512:SF2">
    <property type="entry name" value="MEDIATOR OF RNA POLYMERASE II TRANSCRIPTION SUBUNIT 28"/>
    <property type="match status" value="1"/>
</dbReference>
<organism evidence="12 13">
    <name type="scientific">Dreissena polymorpha</name>
    <name type="common">Zebra mussel</name>
    <name type="synonym">Mytilus polymorpha</name>
    <dbReference type="NCBI Taxonomy" id="45954"/>
    <lineage>
        <taxon>Eukaryota</taxon>
        <taxon>Metazoa</taxon>
        <taxon>Spiralia</taxon>
        <taxon>Lophotrochozoa</taxon>
        <taxon>Mollusca</taxon>
        <taxon>Bivalvia</taxon>
        <taxon>Autobranchia</taxon>
        <taxon>Heteroconchia</taxon>
        <taxon>Euheterodonta</taxon>
        <taxon>Imparidentia</taxon>
        <taxon>Neoheterodontei</taxon>
        <taxon>Myida</taxon>
        <taxon>Dreissenoidea</taxon>
        <taxon>Dreissenidae</taxon>
        <taxon>Dreissena</taxon>
    </lineage>
</organism>
<feature type="region of interest" description="Disordered" evidence="11">
    <location>
        <begin position="171"/>
        <end position="268"/>
    </location>
</feature>
<keyword evidence="5 10" id="KW-0175">Coiled coil</keyword>
<evidence type="ECO:0000256" key="7">
    <source>
        <dbReference type="ARBA" id="ARBA00023163"/>
    </source>
</evidence>
<evidence type="ECO:0000256" key="11">
    <source>
        <dbReference type="SAM" id="MobiDB-lite"/>
    </source>
</evidence>
<feature type="compositionally biased region" description="Low complexity" evidence="11">
    <location>
        <begin position="223"/>
        <end position="240"/>
    </location>
</feature>
<dbReference type="EMBL" id="JAIWYP010000008">
    <property type="protein sequence ID" value="KAH3785032.1"/>
    <property type="molecule type" value="Genomic_DNA"/>
</dbReference>
<comment type="caution">
    <text evidence="12">The sequence shown here is derived from an EMBL/GenBank/DDBJ whole genome shotgun (WGS) entry which is preliminary data.</text>
</comment>
<gene>
    <name evidence="12" type="ORF">DPMN_163115</name>
</gene>
<name>A0A9D4IUA4_DREPO</name>
<keyword evidence="13" id="KW-1185">Reference proteome</keyword>
<evidence type="ECO:0000256" key="10">
    <source>
        <dbReference type="SAM" id="Coils"/>
    </source>
</evidence>
<dbReference type="AlphaFoldDB" id="A0A9D4IUA4"/>
<keyword evidence="4" id="KW-0805">Transcription regulation</keyword>
<evidence type="ECO:0000313" key="13">
    <source>
        <dbReference type="Proteomes" id="UP000828390"/>
    </source>
</evidence>
<evidence type="ECO:0000256" key="1">
    <source>
        <dbReference type="ARBA" id="ARBA00004123"/>
    </source>
</evidence>
<comment type="similarity">
    <text evidence="2">Belongs to the Mediator complex subunit 28 family.</text>
</comment>
<dbReference type="Pfam" id="PF11594">
    <property type="entry name" value="Med28"/>
    <property type="match status" value="1"/>
</dbReference>
<dbReference type="Proteomes" id="UP000828390">
    <property type="component" value="Unassembled WGS sequence"/>
</dbReference>
<keyword evidence="8" id="KW-0539">Nucleus</keyword>
<sequence>MAAPMDNSNYLPNSTLIDDLESSFLNCITLMTSQEPFNVQDAEETKTSVENAMQKFLELSRQTEAFFLRKRMLISFQKPEDLVKDEINDLKTELARKEQLLDKHAEKLKRCQVLIKDREGGPPLPPQTIPQQQGAMGPLGGHPTPPPHSGQAMLMGSGQSMGHLPQYSQQLQMSQHAGQGGLGQGQGGLGPGQGGLGPGQGGLGPGQGQYQTYQTSMHPSVQGPMAAAGMQPLPMGMGPRQQPPPSYPQGPLAYLEQTTSNIGLPDRR</sequence>
<feature type="compositionally biased region" description="Gly residues" evidence="11">
    <location>
        <begin position="178"/>
        <end position="207"/>
    </location>
</feature>
<keyword evidence="6" id="KW-0010">Activator</keyword>
<dbReference type="InterPro" id="IPR021640">
    <property type="entry name" value="Mediator_Med28"/>
</dbReference>
<protein>
    <recommendedName>
        <fullName evidence="3">Mediator of RNA polymerase II transcription subunit 28</fullName>
    </recommendedName>
    <alternativeName>
        <fullName evidence="9">Mediator complex subunit 28</fullName>
    </alternativeName>
</protein>
<evidence type="ECO:0000313" key="12">
    <source>
        <dbReference type="EMBL" id="KAH3785032.1"/>
    </source>
</evidence>
<evidence type="ECO:0000256" key="4">
    <source>
        <dbReference type="ARBA" id="ARBA00023015"/>
    </source>
</evidence>
<evidence type="ECO:0000256" key="8">
    <source>
        <dbReference type="ARBA" id="ARBA00023242"/>
    </source>
</evidence>
<proteinExistence type="inferred from homology"/>
<comment type="subcellular location">
    <subcellularLocation>
        <location evidence="1">Nucleus</location>
    </subcellularLocation>
</comment>
<evidence type="ECO:0000256" key="6">
    <source>
        <dbReference type="ARBA" id="ARBA00023159"/>
    </source>
</evidence>
<feature type="compositionally biased region" description="Polar residues" evidence="11">
    <location>
        <begin position="210"/>
        <end position="219"/>
    </location>
</feature>
<dbReference type="PANTHER" id="PTHR13512">
    <property type="entry name" value="MEDIATOR COMPLEX SUBUNIT 28"/>
    <property type="match status" value="1"/>
</dbReference>